<comment type="caution">
    <text evidence="3">The sequence shown here is derived from an EMBL/GenBank/DDBJ whole genome shotgun (WGS) entry which is preliminary data.</text>
</comment>
<organism evidence="3 4">
    <name type="scientific">Massilia aquatica</name>
    <dbReference type="NCBI Taxonomy" id="2609000"/>
    <lineage>
        <taxon>Bacteria</taxon>
        <taxon>Pseudomonadati</taxon>
        <taxon>Pseudomonadota</taxon>
        <taxon>Betaproteobacteria</taxon>
        <taxon>Burkholderiales</taxon>
        <taxon>Oxalobacteraceae</taxon>
        <taxon>Telluria group</taxon>
        <taxon>Massilia</taxon>
    </lineage>
</organism>
<dbReference type="PANTHER" id="PTHR43228:SF1">
    <property type="entry name" value="TWO-COMPONENT RESPONSE REGULATOR ARR22"/>
    <property type="match status" value="1"/>
</dbReference>
<dbReference type="InterPro" id="IPR011006">
    <property type="entry name" value="CheY-like_superfamily"/>
</dbReference>
<dbReference type="SUPFAM" id="SSF52172">
    <property type="entry name" value="CheY-like"/>
    <property type="match status" value="1"/>
</dbReference>
<protein>
    <submittedName>
        <fullName evidence="3">Response regulator</fullName>
    </submittedName>
</protein>
<dbReference type="Gene3D" id="3.40.50.2300">
    <property type="match status" value="1"/>
</dbReference>
<dbReference type="Proteomes" id="UP000819052">
    <property type="component" value="Unassembled WGS sequence"/>
</dbReference>
<evidence type="ECO:0000313" key="3">
    <source>
        <dbReference type="EMBL" id="NHZ41060.1"/>
    </source>
</evidence>
<proteinExistence type="predicted"/>
<name>A0ABX0M1N5_9BURK</name>
<dbReference type="InterPro" id="IPR052048">
    <property type="entry name" value="ST_Response_Regulator"/>
</dbReference>
<keyword evidence="4" id="KW-1185">Reference proteome</keyword>
<sequence length="261" mass="28250">MYWPFLAPEPCLMRPTAMENLMKALIVDDDVVSRIALMDLLSVYGIFDLVEAEDGAAAWDLLAAGLHPVIVFCDVRMPRMSGIALLERMKAEAALAQVPFVLVSSASDRDTVLQAVTLGAVGYILKPLHAAEARAHLEKIFRITLDKLAEDPATTMRRLNIGPDRLAAYLAAFGEQLLAGRPAIVALLEAGEGADARLRIDSVHTGCMTLGLWHVASQLDTARRGLPDVRTVAMVLGEVSESVRRQLSRLRAGMPDEGALA</sequence>
<evidence type="ECO:0000313" key="4">
    <source>
        <dbReference type="Proteomes" id="UP000819052"/>
    </source>
</evidence>
<evidence type="ECO:0000259" key="2">
    <source>
        <dbReference type="PROSITE" id="PS50110"/>
    </source>
</evidence>
<reference evidence="3 4" key="1">
    <citation type="submission" date="2019-09" db="EMBL/GenBank/DDBJ databases">
        <title>Taxonomy of Antarctic Massilia spp.: description of Massilia rubra sp. nov., Massilia aquatica sp. nov., Massilia mucilaginosa sp. nov., Massilia frigida sp. nov. isolated from streams, lakes and regoliths.</title>
        <authorList>
            <person name="Holochova P."/>
            <person name="Sedlacek I."/>
            <person name="Kralova S."/>
            <person name="Maslanova I."/>
            <person name="Busse H.-J."/>
            <person name="Stankova E."/>
            <person name="Vrbovska V."/>
            <person name="Kovarovic V."/>
            <person name="Bartak M."/>
            <person name="Svec P."/>
            <person name="Pantucek R."/>
        </authorList>
    </citation>
    <scope>NUCLEOTIDE SEQUENCE [LARGE SCALE GENOMIC DNA]</scope>
    <source>
        <strain evidence="3 4">CCM 8693</strain>
    </source>
</reference>
<dbReference type="PANTHER" id="PTHR43228">
    <property type="entry name" value="TWO-COMPONENT RESPONSE REGULATOR"/>
    <property type="match status" value="1"/>
</dbReference>
<evidence type="ECO:0000256" key="1">
    <source>
        <dbReference type="PROSITE-ProRule" id="PRU00169"/>
    </source>
</evidence>
<dbReference type="InterPro" id="IPR001789">
    <property type="entry name" value="Sig_transdc_resp-reg_receiver"/>
</dbReference>
<feature type="modified residue" description="4-aspartylphosphate" evidence="1">
    <location>
        <position position="74"/>
    </location>
</feature>
<feature type="domain" description="Response regulatory" evidence="2">
    <location>
        <begin position="23"/>
        <end position="141"/>
    </location>
</feature>
<accession>A0ABX0M1N5</accession>
<dbReference type="Pfam" id="PF00072">
    <property type="entry name" value="Response_reg"/>
    <property type="match status" value="1"/>
</dbReference>
<dbReference type="EMBL" id="VVIW01000006">
    <property type="protein sequence ID" value="NHZ41060.1"/>
    <property type="molecule type" value="Genomic_DNA"/>
</dbReference>
<gene>
    <name evidence="3" type="ORF">F1609_12960</name>
</gene>
<keyword evidence="1" id="KW-0597">Phosphoprotein</keyword>
<dbReference type="SMART" id="SM00448">
    <property type="entry name" value="REC"/>
    <property type="match status" value="1"/>
</dbReference>
<dbReference type="PROSITE" id="PS50110">
    <property type="entry name" value="RESPONSE_REGULATORY"/>
    <property type="match status" value="1"/>
</dbReference>